<dbReference type="InterPro" id="IPR012583">
    <property type="entry name" value="RIX1_N"/>
</dbReference>
<comment type="subcellular location">
    <subcellularLocation>
        <location evidence="2">Nucleus</location>
    </subcellularLocation>
</comment>
<dbReference type="GO" id="GO:0000027">
    <property type="term" value="P:ribosomal large subunit assembly"/>
    <property type="evidence" value="ECO:0007669"/>
    <property type="project" value="EnsemblFungi"/>
</dbReference>
<dbReference type="FunCoup" id="I6NCZ1">
    <property type="interactions" value="315"/>
</dbReference>
<dbReference type="GO" id="GO:0003682">
    <property type="term" value="F:chromatin binding"/>
    <property type="evidence" value="ECO:0007669"/>
    <property type="project" value="EnsemblFungi"/>
</dbReference>
<keyword evidence="9" id="KW-1185">Reference proteome</keyword>
<dbReference type="Pfam" id="PF08167">
    <property type="entry name" value="RIX1"/>
    <property type="match status" value="1"/>
</dbReference>
<dbReference type="GO" id="GO:0006364">
    <property type="term" value="P:rRNA processing"/>
    <property type="evidence" value="ECO:0007669"/>
    <property type="project" value="EnsemblFungi"/>
</dbReference>
<dbReference type="GO" id="GO:0120330">
    <property type="term" value="C:rixosome complex"/>
    <property type="evidence" value="ECO:0007669"/>
    <property type="project" value="EnsemblFungi"/>
</dbReference>
<evidence type="ECO:0000256" key="6">
    <source>
        <dbReference type="SAM" id="MobiDB-lite"/>
    </source>
</evidence>
<sequence length="740" mass="83451">MSSDPLSLVVIAKNLDTCQGNEFQTVLRTLKSTSYLNQQLLKSDLSIFMAKVLKLLRSNDNHAIWKGCHLVNVFCSYNALVLSSFAGELMTALYSKLEPRSSYYVPATATIQERVVLSNLVNTISIMIDLIRDKPSLTREALTPKLSVIIPTLVSLSENEPGQCLPVLKKLLYRNTTTFKPYANKFRRILLNLINRDYESFNENTKRLVCDCFAYLHLIKKTAQNQDETKSHHKAYLDENWREGMLSVLFEFKPVIQLCGEVLDFNVDSGLCKLLDSLLHPRHGSAQEGQFLLPLNVDMNEPLTIWKLAARFRLLTDLLISFISSPTPYALRIPMGEIIKISDCLLTLTSNYLPLKRGLFRDSSLISSIDLVFPQVQFQGIRLLNCMTSEFGKSILPYLPTILSSLELFIPLQNKTSNINYEKCDPIREEIFEVADLINAVVPHVGHRLEEQTLIIKLTDVFLYLLESKSKIDLISVKQTKKTSSGISKKKKNKSDASGSMSDLYSHPHLFVVKSELKSYDHVNRFFQNILTNWKLPSTQQVKIIKHTVLCSLLFKEQSGDIPKSFVELLTTLVLHPGNERVSILPIAVSLLKETGNPVLDVICNPKLPVQTIQIVRKPIQHADEELTDANLDTLNSKSTSTTVNSESPEIIRGKPSVITDLDIVERSTSHETSKVFKRGPSEPNDLAKQEAKRPKPMDELVKCSVTSSSEPKEVLENASSSDEEFEIPEINLSEEEEDS</sequence>
<dbReference type="OrthoDB" id="20900at2759"/>
<dbReference type="InParanoid" id="I6NCZ1"/>
<proteinExistence type="inferred from homology"/>
<dbReference type="OMA" id="WCGINLI"/>
<dbReference type="GO" id="GO:0005829">
    <property type="term" value="C:cytosol"/>
    <property type="evidence" value="ECO:0007669"/>
    <property type="project" value="EnsemblFungi"/>
</dbReference>
<evidence type="ECO:0000256" key="5">
    <source>
        <dbReference type="ARBA" id="ARBA00023242"/>
    </source>
</evidence>
<comment type="function">
    <text evidence="1">Component of the RIX1 complex required for processing of ITS2 sequences from 35S pre-rRNA and the nucleoplasmic transit of the pre-60S ribosomal subunits. Regulates pre-60S association of the critical remodeling factor MDN1.</text>
</comment>
<protein>
    <recommendedName>
        <fullName evidence="4">Pre-rRNA-processing protein RIX1</fullName>
    </recommendedName>
</protein>
<evidence type="ECO:0000256" key="4">
    <source>
        <dbReference type="ARBA" id="ARBA00021502"/>
    </source>
</evidence>
<name>I6NCZ1_ERECY</name>
<feature type="compositionally biased region" description="Basic and acidic residues" evidence="6">
    <location>
        <begin position="686"/>
        <end position="702"/>
    </location>
</feature>
<feature type="compositionally biased region" description="Acidic residues" evidence="6">
    <location>
        <begin position="722"/>
        <end position="740"/>
    </location>
</feature>
<dbReference type="PANTHER" id="PTHR34105">
    <property type="entry name" value="PROLINE-, GLUTAMIC ACID- AND LEUCINE-RICH PROTEIN 1"/>
    <property type="match status" value="1"/>
</dbReference>
<dbReference type="GO" id="GO:0005654">
    <property type="term" value="C:nucleoplasm"/>
    <property type="evidence" value="ECO:0007669"/>
    <property type="project" value="EnsemblFungi"/>
</dbReference>
<organism evidence="8 9">
    <name type="scientific">Eremothecium cymbalariae (strain CBS 270.75 / DBVPG 7215 / KCTC 17166 / NRRL Y-17582)</name>
    <name type="common">Yeast</name>
    <dbReference type="NCBI Taxonomy" id="931890"/>
    <lineage>
        <taxon>Eukaryota</taxon>
        <taxon>Fungi</taxon>
        <taxon>Dikarya</taxon>
        <taxon>Ascomycota</taxon>
        <taxon>Saccharomycotina</taxon>
        <taxon>Saccharomycetes</taxon>
        <taxon>Saccharomycetales</taxon>
        <taxon>Saccharomycetaceae</taxon>
        <taxon>Eremothecium</taxon>
    </lineage>
</organism>
<evidence type="ECO:0000313" key="9">
    <source>
        <dbReference type="Proteomes" id="UP000006790"/>
    </source>
</evidence>
<accession>I6NCZ1</accession>
<dbReference type="GO" id="GO:0030174">
    <property type="term" value="P:regulation of DNA-templated DNA replication initiation"/>
    <property type="evidence" value="ECO:0007669"/>
    <property type="project" value="EnsemblFungi"/>
</dbReference>
<dbReference type="InterPro" id="IPR016024">
    <property type="entry name" value="ARM-type_fold"/>
</dbReference>
<evidence type="ECO:0000259" key="7">
    <source>
        <dbReference type="Pfam" id="PF08167"/>
    </source>
</evidence>
<dbReference type="GO" id="GO:0006267">
    <property type="term" value="P:pre-replicative complex assembly involved in nuclear cell cycle DNA replication"/>
    <property type="evidence" value="ECO:0007669"/>
    <property type="project" value="EnsemblFungi"/>
</dbReference>
<reference evidence="8 9" key="1">
    <citation type="journal article" date="2011" name="G3 (Bethesda)">
        <title>Genome evolution in the Eremothecium clade of the Saccharomyces complex revealed by comparative genomics.</title>
        <authorList>
            <person name="Wendland J."/>
            <person name="Walther A."/>
        </authorList>
    </citation>
    <scope>NUCLEOTIDE SEQUENCE [LARGE SCALE GENOMIC DNA]</scope>
    <source>
        <strain evidence="9">CBS 270.75 / DBVPG 7215 / KCTC 17166 / NRRL Y-17582</strain>
    </source>
</reference>
<feature type="region of interest" description="Disordered" evidence="6">
    <location>
        <begin position="670"/>
        <end position="740"/>
    </location>
</feature>
<comment type="similarity">
    <text evidence="3">Belongs to the RIX1/PELP1 family.</text>
</comment>
<dbReference type="eggNOG" id="ENOG502R65X">
    <property type="taxonomic scope" value="Eukaryota"/>
</dbReference>
<evidence type="ECO:0000256" key="3">
    <source>
        <dbReference type="ARBA" id="ARBA00010511"/>
    </source>
</evidence>
<dbReference type="STRING" id="931890.I6NCZ1"/>
<dbReference type="KEGG" id="erc:Ecym_5157"/>
<evidence type="ECO:0000313" key="8">
    <source>
        <dbReference type="EMBL" id="AET39933.1"/>
    </source>
</evidence>
<dbReference type="GeneID" id="11470349"/>
<dbReference type="RefSeq" id="XP_003646750.1">
    <property type="nucleotide sequence ID" value="XM_003646702.1"/>
</dbReference>
<evidence type="ECO:0000256" key="2">
    <source>
        <dbReference type="ARBA" id="ARBA00004123"/>
    </source>
</evidence>
<dbReference type="EMBL" id="CP002501">
    <property type="protein sequence ID" value="AET39933.1"/>
    <property type="molecule type" value="Genomic_DNA"/>
</dbReference>
<keyword evidence="5" id="KW-0539">Nucleus</keyword>
<dbReference type="HOGENOM" id="CLU_020084_0_0_1"/>
<dbReference type="SUPFAM" id="SSF48371">
    <property type="entry name" value="ARM repeat"/>
    <property type="match status" value="1"/>
</dbReference>
<dbReference type="AlphaFoldDB" id="I6NCZ1"/>
<feature type="domain" description="Pre-rRNA-processing protein RIX1 N-terminal" evidence="7">
    <location>
        <begin position="8"/>
        <end position="200"/>
    </location>
</feature>
<dbReference type="Proteomes" id="UP000006790">
    <property type="component" value="Chromosome 5"/>
</dbReference>
<gene>
    <name evidence="8" type="ordered locus">Ecym_5157</name>
</gene>
<evidence type="ECO:0000256" key="1">
    <source>
        <dbReference type="ARBA" id="ARBA00003770"/>
    </source>
</evidence>
<dbReference type="PANTHER" id="PTHR34105:SF1">
    <property type="entry name" value="PROLINE-, GLUTAMIC ACID- AND LEUCINE-RICH PROTEIN 1"/>
    <property type="match status" value="1"/>
</dbReference>